<reference evidence="2 3" key="1">
    <citation type="journal article" date="2016" name="Mol. Biol. Evol.">
        <title>Comparative Genomics of Early-Diverging Mushroom-Forming Fungi Provides Insights into the Origins of Lignocellulose Decay Capabilities.</title>
        <authorList>
            <person name="Nagy L.G."/>
            <person name="Riley R."/>
            <person name="Tritt A."/>
            <person name="Adam C."/>
            <person name="Daum C."/>
            <person name="Floudas D."/>
            <person name="Sun H."/>
            <person name="Yadav J.S."/>
            <person name="Pangilinan J."/>
            <person name="Larsson K.H."/>
            <person name="Matsuura K."/>
            <person name="Barry K."/>
            <person name="Labutti K."/>
            <person name="Kuo R."/>
            <person name="Ohm R.A."/>
            <person name="Bhattacharya S.S."/>
            <person name="Shirouzu T."/>
            <person name="Yoshinaga Y."/>
            <person name="Martin F.M."/>
            <person name="Grigoriev I.V."/>
            <person name="Hibbett D.S."/>
        </authorList>
    </citation>
    <scope>NUCLEOTIDE SEQUENCE [LARGE SCALE GENOMIC DNA]</scope>
    <source>
        <strain evidence="2 3">93-53</strain>
    </source>
</reference>
<dbReference type="Proteomes" id="UP000076871">
    <property type="component" value="Unassembled WGS sequence"/>
</dbReference>
<feature type="region of interest" description="Disordered" evidence="1">
    <location>
        <begin position="185"/>
        <end position="215"/>
    </location>
</feature>
<gene>
    <name evidence="2" type="ORF">LAESUDRAFT_526852</name>
</gene>
<dbReference type="STRING" id="1314785.A0A165BD74"/>
<feature type="compositionally biased region" description="Pro residues" evidence="1">
    <location>
        <begin position="187"/>
        <end position="197"/>
    </location>
</feature>
<accession>A0A165BD74</accession>
<sequence>MAIQRQAVHADVPSIAGPASAAVAAHGTSSSTADAAAIIRGRHSRASRRRSWIRLCLPALRLPWTGALHVVSGQRRCTDGMCPLQYPQPMMPGMAPPPPGAYMPAPPPFMQPMPYPMPPNAMYPAGPMGQMPPPQAYMQQAPPPGAYPVPPNGAGPRPSMPPTPIPSHAHPYYQQSPQMQHAVPYPMMMPPPGPQPHPYDGSQAPPVPMGGVGHA</sequence>
<dbReference type="GeneID" id="63819846"/>
<dbReference type="RefSeq" id="XP_040758525.1">
    <property type="nucleotide sequence ID" value="XM_040902815.1"/>
</dbReference>
<proteinExistence type="predicted"/>
<evidence type="ECO:0000313" key="2">
    <source>
        <dbReference type="EMBL" id="KZT00785.1"/>
    </source>
</evidence>
<evidence type="ECO:0000256" key="1">
    <source>
        <dbReference type="SAM" id="MobiDB-lite"/>
    </source>
</evidence>
<dbReference type="InParanoid" id="A0A165BD74"/>
<name>A0A165BD74_9APHY</name>
<feature type="region of interest" description="Disordered" evidence="1">
    <location>
        <begin position="137"/>
        <end position="162"/>
    </location>
</feature>
<keyword evidence="3" id="KW-1185">Reference proteome</keyword>
<protein>
    <submittedName>
        <fullName evidence="2">Uncharacterized protein</fullName>
    </submittedName>
</protein>
<dbReference type="AlphaFoldDB" id="A0A165BD74"/>
<dbReference type="EMBL" id="KV427677">
    <property type="protein sequence ID" value="KZT00785.1"/>
    <property type="molecule type" value="Genomic_DNA"/>
</dbReference>
<organism evidence="2 3">
    <name type="scientific">Laetiporus sulphureus 93-53</name>
    <dbReference type="NCBI Taxonomy" id="1314785"/>
    <lineage>
        <taxon>Eukaryota</taxon>
        <taxon>Fungi</taxon>
        <taxon>Dikarya</taxon>
        <taxon>Basidiomycota</taxon>
        <taxon>Agaricomycotina</taxon>
        <taxon>Agaricomycetes</taxon>
        <taxon>Polyporales</taxon>
        <taxon>Laetiporus</taxon>
    </lineage>
</organism>
<evidence type="ECO:0000313" key="3">
    <source>
        <dbReference type="Proteomes" id="UP000076871"/>
    </source>
</evidence>